<reference evidence="1 2" key="1">
    <citation type="submission" date="2010-04" db="EMBL/GenBank/DDBJ databases">
        <authorList>
            <person name="Muzny D."/>
            <person name="Qin X."/>
            <person name="Deng J."/>
            <person name="Jiang H."/>
            <person name="Liu Y."/>
            <person name="Qu J."/>
            <person name="Song X.-Z."/>
            <person name="Zhang L."/>
            <person name="Thornton R."/>
            <person name="Coyle M."/>
            <person name="Francisco L."/>
            <person name="Jackson L."/>
            <person name="Javaid M."/>
            <person name="Korchina V."/>
            <person name="Kovar C."/>
            <person name="Mata R."/>
            <person name="Mathew T."/>
            <person name="Ngo R."/>
            <person name="Nguyen L."/>
            <person name="Nguyen N."/>
            <person name="Okwuonu G."/>
            <person name="Ongeri F."/>
            <person name="Pham C."/>
            <person name="Simmons D."/>
            <person name="Wilczek-Boney K."/>
            <person name="Hale W."/>
            <person name="Jakkamsetti A."/>
            <person name="Pham P."/>
            <person name="Ruth R."/>
            <person name="San Lucas F."/>
            <person name="Warren J."/>
            <person name="Zhang J."/>
            <person name="Zhao Z."/>
            <person name="Zhou C."/>
            <person name="Zhu D."/>
            <person name="Lee S."/>
            <person name="Bess C."/>
            <person name="Blankenburg K."/>
            <person name="Forbes L."/>
            <person name="Fu Q."/>
            <person name="Gubbala S."/>
            <person name="Hirani K."/>
            <person name="Jayaseelan J.C."/>
            <person name="Lara F."/>
            <person name="Munidasa M."/>
            <person name="Palculict T."/>
            <person name="Patil S."/>
            <person name="Pu L.-L."/>
            <person name="Saada N."/>
            <person name="Tang L."/>
            <person name="Weissenberger G."/>
            <person name="Zhu Y."/>
            <person name="Hemphill L."/>
            <person name="Shang Y."/>
            <person name="Youmans B."/>
            <person name="Ayvaz T."/>
            <person name="Ross M."/>
            <person name="Santibanez J."/>
            <person name="Aqrawi P."/>
            <person name="Gross S."/>
            <person name="Joshi V."/>
            <person name="Fowler G."/>
            <person name="Nazareth L."/>
            <person name="Reid J."/>
            <person name="Worley K."/>
            <person name="Petrosino J."/>
            <person name="Highlander S."/>
            <person name="Gibbs R."/>
        </authorList>
    </citation>
    <scope>NUCLEOTIDE SEQUENCE [LARGE SCALE GENOMIC DNA]</scope>
    <source>
        <strain evidence="1 2">ATCC BAA-614</strain>
    </source>
</reference>
<gene>
    <name evidence="1" type="ORF">HMPREF0591_1433</name>
</gene>
<dbReference type="eggNOG" id="ENOG5033JNT">
    <property type="taxonomic scope" value="Bacteria"/>
</dbReference>
<evidence type="ECO:0000313" key="2">
    <source>
        <dbReference type="Proteomes" id="UP000003653"/>
    </source>
</evidence>
<dbReference type="EMBL" id="ADNV01000102">
    <property type="protein sequence ID" value="EFG78666.1"/>
    <property type="molecule type" value="Genomic_DNA"/>
</dbReference>
<dbReference type="HOGENOM" id="CLU_2058807_0_0_11"/>
<name>D5P5I9_9MYCO</name>
<proteinExistence type="predicted"/>
<sequence length="127" mass="14025">MTAPAIDENAQPHWFRTGYKFFPYAAHESGQWWVLRLNYGFPEHDMYTLFVDGRPAADITGSPDHPSALVRSIASLSPYGPAADEPSLEEDIAATVVGPVSRYASYGSEHDDPCIFCSVDQDGMTRI</sequence>
<accession>D5P5I9</accession>
<protein>
    <submittedName>
        <fullName evidence="1">Uncharacterized protein</fullName>
    </submittedName>
</protein>
<dbReference type="AlphaFoldDB" id="D5P5I9"/>
<keyword evidence="2" id="KW-1185">Reference proteome</keyword>
<comment type="caution">
    <text evidence="1">The sequence shown here is derived from an EMBL/GenBank/DDBJ whole genome shotgun (WGS) entry which is preliminary data.</text>
</comment>
<evidence type="ECO:0000313" key="1">
    <source>
        <dbReference type="EMBL" id="EFG78666.1"/>
    </source>
</evidence>
<organism evidence="1 2">
    <name type="scientific">Mycobacterium parascrofulaceum ATCC BAA-614</name>
    <dbReference type="NCBI Taxonomy" id="525368"/>
    <lineage>
        <taxon>Bacteria</taxon>
        <taxon>Bacillati</taxon>
        <taxon>Actinomycetota</taxon>
        <taxon>Actinomycetes</taxon>
        <taxon>Mycobacteriales</taxon>
        <taxon>Mycobacteriaceae</taxon>
        <taxon>Mycobacterium</taxon>
        <taxon>Mycobacterium simiae complex</taxon>
    </lineage>
</organism>
<dbReference type="Proteomes" id="UP000003653">
    <property type="component" value="Unassembled WGS sequence"/>
</dbReference>